<dbReference type="AlphaFoldDB" id="A0A7W9CTS8"/>
<organism evidence="1 2">
    <name type="scientific">Prosthecomicrobium pneumaticum</name>
    <dbReference type="NCBI Taxonomy" id="81895"/>
    <lineage>
        <taxon>Bacteria</taxon>
        <taxon>Pseudomonadati</taxon>
        <taxon>Pseudomonadota</taxon>
        <taxon>Alphaproteobacteria</taxon>
        <taxon>Hyphomicrobiales</taxon>
        <taxon>Kaistiaceae</taxon>
        <taxon>Prosthecomicrobium</taxon>
    </lineage>
</organism>
<accession>A0A7W9CTS8</accession>
<protein>
    <submittedName>
        <fullName evidence="1">Uncharacterized protein</fullName>
    </submittedName>
</protein>
<evidence type="ECO:0000313" key="1">
    <source>
        <dbReference type="EMBL" id="MBB5751509.1"/>
    </source>
</evidence>
<dbReference type="Proteomes" id="UP000523821">
    <property type="component" value="Unassembled WGS sequence"/>
</dbReference>
<keyword evidence="2" id="KW-1185">Reference proteome</keyword>
<evidence type="ECO:0000313" key="2">
    <source>
        <dbReference type="Proteomes" id="UP000523821"/>
    </source>
</evidence>
<dbReference type="EMBL" id="JACHOO010000001">
    <property type="protein sequence ID" value="MBB5751509.1"/>
    <property type="molecule type" value="Genomic_DNA"/>
</dbReference>
<gene>
    <name evidence="1" type="ORF">GGQ63_000552</name>
</gene>
<proteinExistence type="predicted"/>
<reference evidence="1 2" key="1">
    <citation type="submission" date="2020-08" db="EMBL/GenBank/DDBJ databases">
        <title>Genomic Encyclopedia of Type Strains, Phase IV (KMG-IV): sequencing the most valuable type-strain genomes for metagenomic binning, comparative biology and taxonomic classification.</title>
        <authorList>
            <person name="Goeker M."/>
        </authorList>
    </citation>
    <scope>NUCLEOTIDE SEQUENCE [LARGE SCALE GENOMIC DNA]</scope>
    <source>
        <strain evidence="1 2">DSM 16268</strain>
    </source>
</reference>
<comment type="caution">
    <text evidence="1">The sequence shown here is derived from an EMBL/GenBank/DDBJ whole genome shotgun (WGS) entry which is preliminary data.</text>
</comment>
<dbReference type="RefSeq" id="WP_183852243.1">
    <property type="nucleotide sequence ID" value="NZ_JACHOO010000001.1"/>
</dbReference>
<sequence length="97" mass="10484">MPHLRIAPEGLGRHLFIVPESGAPRAVDLDDLPIGEDLADRLEAWGDAFDATLDSDDTADPLWPSAEAEAYWRAEGALLAAALKVALGAEWTVESRF</sequence>
<name>A0A7W9CTS8_9HYPH</name>